<keyword evidence="3" id="KW-0732">Signal</keyword>
<proteinExistence type="inferred from homology"/>
<dbReference type="KEGG" id="syf:Synpcc7942_1800"/>
<dbReference type="BioCyc" id="SYNEL:SYNPCC7942_1800-MONOMER"/>
<name>Q31M89_SYNE7</name>
<dbReference type="Gene3D" id="1.20.120.1490">
    <property type="match status" value="1"/>
</dbReference>
<feature type="compositionally biased region" description="Basic and acidic residues" evidence="6">
    <location>
        <begin position="152"/>
        <end position="164"/>
    </location>
</feature>
<comment type="subcellular location">
    <subcellularLocation>
        <location evidence="1">Periplasm</location>
    </subcellularLocation>
</comment>
<dbReference type="AlphaFoldDB" id="Q31M89"/>
<evidence type="ECO:0000256" key="5">
    <source>
        <dbReference type="SAM" id="Coils"/>
    </source>
</evidence>
<sequence>MANSYPAFAREPSEFLYILTPMSRLIQKLALVGLLGALAIPTIAYAQSGPAGNRPERMQRWERLNLTPEQRQQLSGIREQDKAEMKRLREQIKAAETQLRQLWASNASDAQLTQQQAQVNALKQQAQQLRFQRSLKLRAVLTPEQRQQFEQQRSERRQQWRDRNGMQAPI</sequence>
<evidence type="ECO:0000256" key="6">
    <source>
        <dbReference type="SAM" id="MobiDB-lite"/>
    </source>
</evidence>
<dbReference type="EMBL" id="CP000100">
    <property type="protein sequence ID" value="ABB57830.1"/>
    <property type="molecule type" value="Genomic_DNA"/>
</dbReference>
<dbReference type="eggNOG" id="COG3678">
    <property type="taxonomic scope" value="Bacteria"/>
</dbReference>
<keyword evidence="5" id="KW-0175">Coiled coil</keyword>
<comment type="similarity">
    <text evidence="2">Belongs to the CpxP/Spy family.</text>
</comment>
<keyword evidence="8" id="KW-1185">Reference proteome</keyword>
<protein>
    <submittedName>
        <fullName evidence="7">Uncharacterized protein</fullName>
    </submittedName>
</protein>
<dbReference type="HOGENOM" id="CLU_123310_1_1_3"/>
<evidence type="ECO:0000313" key="8">
    <source>
        <dbReference type="Proteomes" id="UP000889800"/>
    </source>
</evidence>
<evidence type="ECO:0000256" key="3">
    <source>
        <dbReference type="ARBA" id="ARBA00022729"/>
    </source>
</evidence>
<dbReference type="Pfam" id="PF07813">
    <property type="entry name" value="LTXXQ"/>
    <property type="match status" value="1"/>
</dbReference>
<keyword evidence="4" id="KW-0574">Periplasm</keyword>
<accession>Q31M89</accession>
<evidence type="ECO:0000256" key="2">
    <source>
        <dbReference type="ARBA" id="ARBA00008441"/>
    </source>
</evidence>
<evidence type="ECO:0000256" key="1">
    <source>
        <dbReference type="ARBA" id="ARBA00004418"/>
    </source>
</evidence>
<evidence type="ECO:0000313" key="7">
    <source>
        <dbReference type="EMBL" id="ABB57830.1"/>
    </source>
</evidence>
<dbReference type="InterPro" id="IPR052211">
    <property type="entry name" value="Cpx_auxiliary_protein"/>
</dbReference>
<organism evidence="7 8">
    <name type="scientific">Synechococcus elongatus (strain ATCC 33912 / PCC 7942 / FACHB-805)</name>
    <name type="common">Anacystis nidulans R2</name>
    <dbReference type="NCBI Taxonomy" id="1140"/>
    <lineage>
        <taxon>Bacteria</taxon>
        <taxon>Bacillati</taxon>
        <taxon>Cyanobacteriota</taxon>
        <taxon>Cyanophyceae</taxon>
        <taxon>Synechococcales</taxon>
        <taxon>Synechococcaceae</taxon>
        <taxon>Synechococcus</taxon>
    </lineage>
</organism>
<dbReference type="STRING" id="1140.Synpcc7942_1800"/>
<dbReference type="Proteomes" id="UP000889800">
    <property type="component" value="Chromosome"/>
</dbReference>
<dbReference type="PANTHER" id="PTHR38102:SF1">
    <property type="entry name" value="PERIPLASMIC CHAPERONE SPY"/>
    <property type="match status" value="1"/>
</dbReference>
<feature type="region of interest" description="Disordered" evidence="6">
    <location>
        <begin position="144"/>
        <end position="170"/>
    </location>
</feature>
<evidence type="ECO:0000256" key="4">
    <source>
        <dbReference type="ARBA" id="ARBA00022764"/>
    </source>
</evidence>
<feature type="coiled-coil region" evidence="5">
    <location>
        <begin position="71"/>
        <end position="132"/>
    </location>
</feature>
<reference evidence="8" key="1">
    <citation type="submission" date="2005-08" db="EMBL/GenBank/DDBJ databases">
        <title>Complete sequence of chromosome 1 of Synechococcus elongatus PCC 7942.</title>
        <authorList>
            <consortium name="US DOE Joint Genome Institute"/>
            <person name="Copeland A."/>
            <person name="Lucas S."/>
            <person name="Lapidus A."/>
            <person name="Barry K."/>
            <person name="Detter J.C."/>
            <person name="Glavina T."/>
            <person name="Hammon N."/>
            <person name="Israni S."/>
            <person name="Pitluck S."/>
            <person name="Schmutz J."/>
            <person name="Larimer F."/>
            <person name="Land M."/>
            <person name="Kyrpides N."/>
            <person name="Lykidis A."/>
            <person name="Richardson P."/>
        </authorList>
    </citation>
    <scope>NUCLEOTIDE SEQUENCE [LARGE SCALE GENOMIC DNA]</scope>
    <source>
        <strain evidence="8">ATCC 33912 / PCC 7942 / FACHB-805</strain>
    </source>
</reference>
<dbReference type="PANTHER" id="PTHR38102">
    <property type="entry name" value="PERIPLASMIC CHAPERONE SPY"/>
    <property type="match status" value="1"/>
</dbReference>
<dbReference type="GO" id="GO:0042597">
    <property type="term" value="C:periplasmic space"/>
    <property type="evidence" value="ECO:0007669"/>
    <property type="project" value="UniProtKB-SubCell"/>
</dbReference>
<dbReference type="InterPro" id="IPR012899">
    <property type="entry name" value="LTXXQ"/>
</dbReference>
<dbReference type="PaxDb" id="1140-Synpcc7942_1800"/>
<gene>
    <name evidence="7" type="ordered locus">Synpcc7942_1800</name>
</gene>